<gene>
    <name evidence="1" type="ORF">EII28_09265</name>
</gene>
<dbReference type="AlphaFoldDB" id="A0A3P1VQB3"/>
<name>A0A3P1VQB3_FUSNU</name>
<sequence length="179" mass="21180">MKFILNKTLGINGIDRISFKKIIEILGRPSKIKLELGKDNFDLNITLEYKQLELIVNYGVNFYLGTRIPEFQTLFFVVEKLYLDNEVIKIGEDVRKVFTKVKRYTKNNYKIFNYEYNIGEYSGSYDFNNLDLTIYFEKYGKKRIVDGIYVSLPYEDNPNISNVGEILKLDILKNIFEYK</sequence>
<evidence type="ECO:0000313" key="1">
    <source>
        <dbReference type="EMBL" id="RRD35808.1"/>
    </source>
</evidence>
<dbReference type="EMBL" id="RQZD01000022">
    <property type="protein sequence ID" value="RRD35808.1"/>
    <property type="molecule type" value="Genomic_DNA"/>
</dbReference>
<accession>A0A3P1VQB3</accession>
<reference evidence="1" key="1">
    <citation type="submission" date="2018-11" db="EMBL/GenBank/DDBJ databases">
        <title>Genomes From Bacteria Associated with the Canine Oral Cavity: a Test Case for Automated Genome-Based Taxonomic Assignment.</title>
        <authorList>
            <person name="Coil D.A."/>
            <person name="Jospin G."/>
            <person name="Darling A.E."/>
            <person name="Wallis C."/>
            <person name="Davis I.J."/>
            <person name="Harris S."/>
            <person name="Eisen J.A."/>
            <person name="Holcombe L.J."/>
            <person name="O'Flynn C."/>
        </authorList>
    </citation>
    <scope>NUCLEOTIDE SEQUENCE [LARGE SCALE GENOMIC DNA]</scope>
    <source>
        <strain evidence="1">OH5060</strain>
    </source>
</reference>
<proteinExistence type="predicted"/>
<protein>
    <submittedName>
        <fullName evidence="1">Histidine kinase</fullName>
    </submittedName>
</protein>
<dbReference type="GO" id="GO:0016301">
    <property type="term" value="F:kinase activity"/>
    <property type="evidence" value="ECO:0007669"/>
    <property type="project" value="UniProtKB-KW"/>
</dbReference>
<keyword evidence="1" id="KW-0808">Transferase</keyword>
<keyword evidence="1" id="KW-0418">Kinase</keyword>
<organism evidence="1">
    <name type="scientific">Fusobacterium nucleatum</name>
    <dbReference type="NCBI Taxonomy" id="851"/>
    <lineage>
        <taxon>Bacteria</taxon>
        <taxon>Fusobacteriati</taxon>
        <taxon>Fusobacteriota</taxon>
        <taxon>Fusobacteriia</taxon>
        <taxon>Fusobacteriales</taxon>
        <taxon>Fusobacteriaceae</taxon>
        <taxon>Fusobacterium</taxon>
    </lineage>
</organism>
<comment type="caution">
    <text evidence="1">The sequence shown here is derived from an EMBL/GenBank/DDBJ whole genome shotgun (WGS) entry which is preliminary data.</text>
</comment>